<dbReference type="EMBL" id="DVFZ01000032">
    <property type="protein sequence ID" value="HIQ82031.1"/>
    <property type="molecule type" value="Genomic_DNA"/>
</dbReference>
<dbReference type="Gene3D" id="2.30.30.30">
    <property type="match status" value="1"/>
</dbReference>
<dbReference type="GO" id="GO:0005840">
    <property type="term" value="C:ribosome"/>
    <property type="evidence" value="ECO:0007669"/>
    <property type="project" value="UniProtKB-KW"/>
</dbReference>
<evidence type="ECO:0000256" key="1">
    <source>
        <dbReference type="ARBA" id="ARBA00022980"/>
    </source>
</evidence>
<protein>
    <submittedName>
        <fullName evidence="3">KOW domain-containing RNA-binding protein</fullName>
    </submittedName>
</protein>
<sequence length="91" mass="10404">MSALCVEKGRLARSKAGRDAGRLCVVVEVIDDDFVLTCDGRLRTLDRPKKKRKKHLQPLPALLGDVAEGRRLENHQLRQWICEEEEKLVQV</sequence>
<reference evidence="3" key="1">
    <citation type="submission" date="2020-10" db="EMBL/GenBank/DDBJ databases">
        <authorList>
            <person name="Gilroy R."/>
        </authorList>
    </citation>
    <scope>NUCLEOTIDE SEQUENCE</scope>
    <source>
        <strain evidence="3">ChiSjej6B24-2974</strain>
    </source>
</reference>
<organism evidence="3 4">
    <name type="scientific">Candidatus Pullichristensenella stercorigallinarum</name>
    <dbReference type="NCBI Taxonomy" id="2840909"/>
    <lineage>
        <taxon>Bacteria</taxon>
        <taxon>Bacillati</taxon>
        <taxon>Bacillota</taxon>
        <taxon>Clostridia</taxon>
        <taxon>Candidatus Pullichristensenella</taxon>
    </lineage>
</organism>
<name>A0A9D0ZKQ4_9FIRM</name>
<dbReference type="CDD" id="cd06088">
    <property type="entry name" value="KOW_RPL14"/>
    <property type="match status" value="1"/>
</dbReference>
<dbReference type="Proteomes" id="UP000824260">
    <property type="component" value="Unassembled WGS sequence"/>
</dbReference>
<evidence type="ECO:0000313" key="3">
    <source>
        <dbReference type="EMBL" id="HIQ82031.1"/>
    </source>
</evidence>
<gene>
    <name evidence="3" type="ORF">IAA52_02895</name>
</gene>
<dbReference type="GO" id="GO:1990904">
    <property type="term" value="C:ribonucleoprotein complex"/>
    <property type="evidence" value="ECO:0007669"/>
    <property type="project" value="UniProtKB-KW"/>
</dbReference>
<reference evidence="3" key="2">
    <citation type="journal article" date="2021" name="PeerJ">
        <title>Extensive microbial diversity within the chicken gut microbiome revealed by metagenomics and culture.</title>
        <authorList>
            <person name="Gilroy R."/>
            <person name="Ravi A."/>
            <person name="Getino M."/>
            <person name="Pursley I."/>
            <person name="Horton D.L."/>
            <person name="Alikhan N.F."/>
            <person name="Baker D."/>
            <person name="Gharbi K."/>
            <person name="Hall N."/>
            <person name="Watson M."/>
            <person name="Adriaenssens E.M."/>
            <person name="Foster-Nyarko E."/>
            <person name="Jarju S."/>
            <person name="Secka A."/>
            <person name="Antonio M."/>
            <person name="Oren A."/>
            <person name="Chaudhuri R.R."/>
            <person name="La Ragione R."/>
            <person name="Hildebrand F."/>
            <person name="Pallen M.J."/>
        </authorList>
    </citation>
    <scope>NUCLEOTIDE SEQUENCE</scope>
    <source>
        <strain evidence="3">ChiSjej6B24-2974</strain>
    </source>
</reference>
<dbReference type="AlphaFoldDB" id="A0A9D0ZKQ4"/>
<evidence type="ECO:0000313" key="4">
    <source>
        <dbReference type="Proteomes" id="UP000824260"/>
    </source>
</evidence>
<evidence type="ECO:0000256" key="2">
    <source>
        <dbReference type="ARBA" id="ARBA00023274"/>
    </source>
</evidence>
<keyword evidence="1" id="KW-0689">Ribosomal protein</keyword>
<proteinExistence type="predicted"/>
<dbReference type="InterPro" id="IPR041985">
    <property type="entry name" value="Ribosomal_eL14_KOW"/>
</dbReference>
<comment type="caution">
    <text evidence="3">The sequence shown here is derived from an EMBL/GenBank/DDBJ whole genome shotgun (WGS) entry which is preliminary data.</text>
</comment>
<accession>A0A9D0ZKQ4</accession>
<dbReference type="InterPro" id="IPR008991">
    <property type="entry name" value="Translation_prot_SH3-like_sf"/>
</dbReference>
<dbReference type="SUPFAM" id="SSF50104">
    <property type="entry name" value="Translation proteins SH3-like domain"/>
    <property type="match status" value="1"/>
</dbReference>
<keyword evidence="2" id="KW-0687">Ribonucleoprotein</keyword>
<dbReference type="InterPro" id="IPR014722">
    <property type="entry name" value="Rib_uL2_dom2"/>
</dbReference>